<dbReference type="SUPFAM" id="SSF51120">
    <property type="entry name" value="beta-Roll"/>
    <property type="match status" value="1"/>
</dbReference>
<dbReference type="Pfam" id="PF00353">
    <property type="entry name" value="HemolysinCabind"/>
    <property type="match status" value="2"/>
</dbReference>
<sequence>MAILIKGGLTAQRINLHDTFHEKTGWWEATLVVWADLNVHFGADRMVTIDGSRYDNGYVGYLSGEREVKVDGDLEFSETGLLTSGRVHSLHVQKSEWPADGYSTFTLRDVDLAASAVMAAAATQGMTDDQRLYDAAMTGDDVLIGLGLPAADRVLKGLGGDDLILVTDGPGRLMGGSGHDLLESREGRDWLEGGPGHDLLMAGSGADRLFGGKGDDVLAAQAGPDTMTGGSGADDFVFATAARGQVIRDFTPGTDRLLFAFGGDIDVSDLRMTDQAEGLRIRLAGFGVTLKGVTTQDLQADDLVFGPDATARIDSAIDAFLANWAYG</sequence>
<dbReference type="PANTHER" id="PTHR38340">
    <property type="entry name" value="S-LAYER PROTEIN"/>
    <property type="match status" value="1"/>
</dbReference>
<keyword evidence="2" id="KW-0964">Secreted</keyword>
<organism evidence="3 4">
    <name type="scientific">Gemmobacter denitrificans</name>
    <dbReference type="NCBI Taxonomy" id="3123040"/>
    <lineage>
        <taxon>Bacteria</taxon>
        <taxon>Pseudomonadati</taxon>
        <taxon>Pseudomonadota</taxon>
        <taxon>Alphaproteobacteria</taxon>
        <taxon>Rhodobacterales</taxon>
        <taxon>Paracoccaceae</taxon>
        <taxon>Gemmobacter</taxon>
    </lineage>
</organism>
<dbReference type="Gene3D" id="2.150.10.10">
    <property type="entry name" value="Serralysin-like metalloprotease, C-terminal"/>
    <property type="match status" value="2"/>
</dbReference>
<keyword evidence="4" id="KW-1185">Reference proteome</keyword>
<protein>
    <submittedName>
        <fullName evidence="3">Calcium-binding protein</fullName>
    </submittedName>
</protein>
<dbReference type="InterPro" id="IPR018511">
    <property type="entry name" value="Hemolysin-typ_Ca-bd_CS"/>
</dbReference>
<gene>
    <name evidence="3" type="ORF">V6590_06200</name>
</gene>
<name>A0ABU8BSR9_9RHOB</name>
<dbReference type="EMBL" id="JBALHR010000003">
    <property type="protein sequence ID" value="MEH7827731.1"/>
    <property type="molecule type" value="Genomic_DNA"/>
</dbReference>
<dbReference type="PRINTS" id="PR00313">
    <property type="entry name" value="CABNDNGRPT"/>
</dbReference>
<comment type="caution">
    <text evidence="3">The sequence shown here is derived from an EMBL/GenBank/DDBJ whole genome shotgun (WGS) entry which is preliminary data.</text>
</comment>
<reference evidence="3" key="1">
    <citation type="submission" date="2024-02" db="EMBL/GenBank/DDBJ databases">
        <title>Genome sequences of strain Gemmobacter sp. JM10B15.</title>
        <authorList>
            <person name="Zhang M."/>
        </authorList>
    </citation>
    <scope>NUCLEOTIDE SEQUENCE</scope>
    <source>
        <strain evidence="3">JM10B15</strain>
    </source>
</reference>
<dbReference type="PANTHER" id="PTHR38340:SF1">
    <property type="entry name" value="S-LAYER PROTEIN"/>
    <property type="match status" value="1"/>
</dbReference>
<comment type="subcellular location">
    <subcellularLocation>
        <location evidence="1">Secreted</location>
    </subcellularLocation>
</comment>
<dbReference type="InterPro" id="IPR050557">
    <property type="entry name" value="RTX_toxin/Mannuronan_C5-epim"/>
</dbReference>
<evidence type="ECO:0000313" key="4">
    <source>
        <dbReference type="Proteomes" id="UP001431963"/>
    </source>
</evidence>
<accession>A0ABU8BSR9</accession>
<evidence type="ECO:0000313" key="3">
    <source>
        <dbReference type="EMBL" id="MEH7827731.1"/>
    </source>
</evidence>
<dbReference type="InterPro" id="IPR011049">
    <property type="entry name" value="Serralysin-like_metalloprot_C"/>
</dbReference>
<proteinExistence type="predicted"/>
<dbReference type="PROSITE" id="PS00330">
    <property type="entry name" value="HEMOLYSIN_CALCIUM"/>
    <property type="match status" value="1"/>
</dbReference>
<dbReference type="Proteomes" id="UP001431963">
    <property type="component" value="Unassembled WGS sequence"/>
</dbReference>
<evidence type="ECO:0000256" key="2">
    <source>
        <dbReference type="ARBA" id="ARBA00022525"/>
    </source>
</evidence>
<evidence type="ECO:0000256" key="1">
    <source>
        <dbReference type="ARBA" id="ARBA00004613"/>
    </source>
</evidence>
<dbReference type="InterPro" id="IPR001343">
    <property type="entry name" value="Hemolysn_Ca-bd"/>
</dbReference>
<dbReference type="RefSeq" id="WP_335421009.1">
    <property type="nucleotide sequence ID" value="NZ_JBALHR010000003.1"/>
</dbReference>